<evidence type="ECO:0000313" key="4">
    <source>
        <dbReference type="EMBL" id="CAB3925816.1"/>
    </source>
</evidence>
<dbReference type="RefSeq" id="WP_175210934.1">
    <property type="nucleotide sequence ID" value="NZ_CADILG010000074.1"/>
</dbReference>
<proteinExistence type="predicted"/>
<accession>A0A6S7F0X1</accession>
<keyword evidence="1" id="KW-0808">Transferase</keyword>
<keyword evidence="2" id="KW-0012">Acyltransferase</keyword>
<protein>
    <recommendedName>
        <fullName evidence="3">N-acetyltransferase domain-containing protein</fullName>
    </recommendedName>
</protein>
<dbReference type="CDD" id="cd04301">
    <property type="entry name" value="NAT_SF"/>
    <property type="match status" value="1"/>
</dbReference>
<dbReference type="GO" id="GO:0016747">
    <property type="term" value="F:acyltransferase activity, transferring groups other than amino-acyl groups"/>
    <property type="evidence" value="ECO:0007669"/>
    <property type="project" value="InterPro"/>
</dbReference>
<evidence type="ECO:0000256" key="2">
    <source>
        <dbReference type="ARBA" id="ARBA00023315"/>
    </source>
</evidence>
<keyword evidence="5" id="KW-1185">Reference proteome</keyword>
<evidence type="ECO:0000259" key="3">
    <source>
        <dbReference type="PROSITE" id="PS51186"/>
    </source>
</evidence>
<dbReference type="Proteomes" id="UP000494117">
    <property type="component" value="Unassembled WGS sequence"/>
</dbReference>
<dbReference type="InterPro" id="IPR016181">
    <property type="entry name" value="Acyl_CoA_acyltransferase"/>
</dbReference>
<dbReference type="EMBL" id="CADILG010000074">
    <property type="protein sequence ID" value="CAB3925816.1"/>
    <property type="molecule type" value="Genomic_DNA"/>
</dbReference>
<evidence type="ECO:0000256" key="1">
    <source>
        <dbReference type="ARBA" id="ARBA00022679"/>
    </source>
</evidence>
<reference evidence="4 5" key="1">
    <citation type="submission" date="2020-04" db="EMBL/GenBank/DDBJ databases">
        <authorList>
            <person name="De Canck E."/>
        </authorList>
    </citation>
    <scope>NUCLEOTIDE SEQUENCE [LARGE SCALE GENOMIC DNA]</scope>
    <source>
        <strain evidence="4 5">LMG 26858</strain>
    </source>
</reference>
<name>A0A6S7F0X1_9BURK</name>
<feature type="domain" description="N-acetyltransferase" evidence="3">
    <location>
        <begin position="1"/>
        <end position="148"/>
    </location>
</feature>
<gene>
    <name evidence="4" type="ORF">LMG26858_05788</name>
</gene>
<dbReference type="PANTHER" id="PTHR43877">
    <property type="entry name" value="AMINOALKYLPHOSPHONATE N-ACETYLTRANSFERASE-RELATED-RELATED"/>
    <property type="match status" value="1"/>
</dbReference>
<dbReference type="SUPFAM" id="SSF55729">
    <property type="entry name" value="Acyl-CoA N-acyltransferases (Nat)"/>
    <property type="match status" value="1"/>
</dbReference>
<sequence>MHILPETPGDRDAIFALTQAAFKDHPHSQQTEGYITNALREAGVLTLSLVAWEDGRAVGHAAFSPVSIGDGAADWYGLGPVAVLPELQGRGIGAALIRDGLERLKALGAAGCVVLGEPAYYARFGFAQMPALTYPGVPPEYFMAQVYTRPAQGEVAYHKAFEATA</sequence>
<dbReference type="AlphaFoldDB" id="A0A6S7F0X1"/>
<dbReference type="Pfam" id="PF00583">
    <property type="entry name" value="Acetyltransf_1"/>
    <property type="match status" value="1"/>
</dbReference>
<organism evidence="4 5">
    <name type="scientific">Achromobacter anxifer</name>
    <dbReference type="NCBI Taxonomy" id="1287737"/>
    <lineage>
        <taxon>Bacteria</taxon>
        <taxon>Pseudomonadati</taxon>
        <taxon>Pseudomonadota</taxon>
        <taxon>Betaproteobacteria</taxon>
        <taxon>Burkholderiales</taxon>
        <taxon>Alcaligenaceae</taxon>
        <taxon>Achromobacter</taxon>
    </lineage>
</organism>
<evidence type="ECO:0000313" key="5">
    <source>
        <dbReference type="Proteomes" id="UP000494117"/>
    </source>
</evidence>
<dbReference type="InterPro" id="IPR000182">
    <property type="entry name" value="GNAT_dom"/>
</dbReference>
<dbReference type="PROSITE" id="PS51186">
    <property type="entry name" value="GNAT"/>
    <property type="match status" value="1"/>
</dbReference>
<dbReference type="Gene3D" id="3.40.630.30">
    <property type="match status" value="1"/>
</dbReference>
<dbReference type="InterPro" id="IPR050832">
    <property type="entry name" value="Bact_Acetyltransf"/>
</dbReference>